<evidence type="ECO:0000256" key="7">
    <source>
        <dbReference type="ARBA" id="ARBA00023316"/>
    </source>
</evidence>
<evidence type="ECO:0000256" key="3">
    <source>
        <dbReference type="ARBA" id="ARBA00011901"/>
    </source>
</evidence>
<protein>
    <recommendedName>
        <fullName evidence="3">N-acetylmuramoyl-L-alanine amidase</fullName>
        <ecNumber evidence="3">3.5.1.28</ecNumber>
    </recommendedName>
</protein>
<evidence type="ECO:0000256" key="5">
    <source>
        <dbReference type="ARBA" id="ARBA00022969"/>
    </source>
</evidence>
<dbReference type="Proteomes" id="UP000004080">
    <property type="component" value="Unassembled WGS sequence"/>
</dbReference>
<accession>I8J2C8</accession>
<dbReference type="EC" id="3.5.1.28" evidence="3"/>
<gene>
    <name evidence="9" type="ORF">A374_08674</name>
</gene>
<dbReference type="PANTHER" id="PTHR30417">
    <property type="entry name" value="N-ACETYLMURAMOYL-L-ALANINE AMIDASE AMID"/>
    <property type="match status" value="1"/>
</dbReference>
<organism evidence="9 10">
    <name type="scientific">Fictibacillus macauensis ZFHKF-1</name>
    <dbReference type="NCBI Taxonomy" id="1196324"/>
    <lineage>
        <taxon>Bacteria</taxon>
        <taxon>Bacillati</taxon>
        <taxon>Bacillota</taxon>
        <taxon>Bacilli</taxon>
        <taxon>Bacillales</taxon>
        <taxon>Fictibacillaceae</taxon>
        <taxon>Fictibacillus</taxon>
    </lineage>
</organism>
<dbReference type="GO" id="GO:0009254">
    <property type="term" value="P:peptidoglycan turnover"/>
    <property type="evidence" value="ECO:0007669"/>
    <property type="project" value="TreeGrafter"/>
</dbReference>
<sequence length="249" mass="27478">MEIKKILVSADVKAKVTSDGYNTCDYIVIHETDNTARGANAMAHANLQKNGNSRQASWHYQVDDKEVIQSFDDRTRCWHAANSFYNNNAIGIEICVNDGVDYKKAVANAIELVKYLRPKYKTVKDGVIQHNKASGKNCPRYLRSGEKGPTWQGFLESVYDGTPVSNVKKTPHPKPSGMKGDGVAIVPYPGKVLKVGSKGIDVRRIQNAVGVKDDGEFGEKTKKAVMAYQKAHNLAVDGVVGLDTWNMMF</sequence>
<evidence type="ECO:0000256" key="1">
    <source>
        <dbReference type="ARBA" id="ARBA00001561"/>
    </source>
</evidence>
<dbReference type="InterPro" id="IPR002477">
    <property type="entry name" value="Peptidoglycan-bd-like"/>
</dbReference>
<dbReference type="InterPro" id="IPR036366">
    <property type="entry name" value="PGBDSf"/>
</dbReference>
<dbReference type="OrthoDB" id="9794294at2"/>
<dbReference type="SUPFAM" id="SSF55846">
    <property type="entry name" value="N-acetylmuramoyl-L-alanine amidase-like"/>
    <property type="match status" value="1"/>
</dbReference>
<name>I8J2C8_9BACL</name>
<dbReference type="CDD" id="cd06583">
    <property type="entry name" value="PGRP"/>
    <property type="match status" value="1"/>
</dbReference>
<dbReference type="InterPro" id="IPR002502">
    <property type="entry name" value="Amidase_domain"/>
</dbReference>
<dbReference type="InterPro" id="IPR036365">
    <property type="entry name" value="PGBD-like_sf"/>
</dbReference>
<dbReference type="GO" id="GO:0030435">
    <property type="term" value="P:sporulation resulting in formation of a cellular spore"/>
    <property type="evidence" value="ECO:0007669"/>
    <property type="project" value="UniProtKB-KW"/>
</dbReference>
<dbReference type="PANTHER" id="PTHR30417:SF11">
    <property type="entry name" value="N-ACETYLMURAMOYL-L-ALANINE AMIDASE XLYA"/>
    <property type="match status" value="1"/>
</dbReference>
<dbReference type="GO" id="GO:0071555">
    <property type="term" value="P:cell wall organization"/>
    <property type="evidence" value="ECO:0007669"/>
    <property type="project" value="UniProtKB-KW"/>
</dbReference>
<dbReference type="GO" id="GO:0008745">
    <property type="term" value="F:N-acetylmuramoyl-L-alanine amidase activity"/>
    <property type="evidence" value="ECO:0007669"/>
    <property type="project" value="UniProtKB-EC"/>
</dbReference>
<keyword evidence="5" id="KW-0749">Sporulation</keyword>
<proteinExistence type="inferred from homology"/>
<evidence type="ECO:0000313" key="9">
    <source>
        <dbReference type="EMBL" id="EIT85896.1"/>
    </source>
</evidence>
<dbReference type="InterPro" id="IPR051206">
    <property type="entry name" value="NAMLAA_amidase_2"/>
</dbReference>
<dbReference type="EMBL" id="AKKV01000024">
    <property type="protein sequence ID" value="EIT85896.1"/>
    <property type="molecule type" value="Genomic_DNA"/>
</dbReference>
<comment type="similarity">
    <text evidence="2">Belongs to the N-acetylmuramoyl-L-alanine amidase 2 family.</text>
</comment>
<dbReference type="Gene3D" id="3.40.80.10">
    <property type="entry name" value="Peptidoglycan recognition protein-like"/>
    <property type="match status" value="1"/>
</dbReference>
<dbReference type="eggNOG" id="COG1388">
    <property type="taxonomic scope" value="Bacteria"/>
</dbReference>
<keyword evidence="6" id="KW-0178">Competence</keyword>
<dbReference type="AlphaFoldDB" id="I8J2C8"/>
<comment type="catalytic activity">
    <reaction evidence="1">
        <text>Hydrolyzes the link between N-acetylmuramoyl residues and L-amino acid residues in certain cell-wall glycopeptides.</text>
        <dbReference type="EC" id="3.5.1.28"/>
    </reaction>
</comment>
<dbReference type="Gene3D" id="1.10.101.10">
    <property type="entry name" value="PGBD-like superfamily/PGBD"/>
    <property type="match status" value="1"/>
</dbReference>
<dbReference type="GO" id="GO:0009253">
    <property type="term" value="P:peptidoglycan catabolic process"/>
    <property type="evidence" value="ECO:0007669"/>
    <property type="project" value="InterPro"/>
</dbReference>
<reference evidence="9 10" key="1">
    <citation type="journal article" date="2012" name="J. Bacteriol.">
        <title>Genome of Bacillus macauensis ZFHKF-1, a Long-Chain-Forming Bacterium.</title>
        <authorList>
            <person name="Cai L."/>
            <person name="Zhang T."/>
        </authorList>
    </citation>
    <scope>NUCLEOTIDE SEQUENCE [LARGE SCALE GENOMIC DNA]</scope>
    <source>
        <strain evidence="9 10">ZFHKF-1</strain>
    </source>
</reference>
<dbReference type="eggNOG" id="COG5632">
    <property type="taxonomic scope" value="Bacteria"/>
</dbReference>
<dbReference type="InterPro" id="IPR036505">
    <property type="entry name" value="Amidase/PGRP_sf"/>
</dbReference>
<dbReference type="SMART" id="SM00644">
    <property type="entry name" value="Ami_2"/>
    <property type="match status" value="1"/>
</dbReference>
<keyword evidence="10" id="KW-1185">Reference proteome</keyword>
<dbReference type="STRING" id="1196324.A374_08674"/>
<evidence type="ECO:0000259" key="8">
    <source>
        <dbReference type="SMART" id="SM00644"/>
    </source>
</evidence>
<dbReference type="Pfam" id="PF01471">
    <property type="entry name" value="PG_binding_1"/>
    <property type="match status" value="1"/>
</dbReference>
<keyword evidence="7" id="KW-0961">Cell wall biogenesis/degradation</keyword>
<evidence type="ECO:0000256" key="2">
    <source>
        <dbReference type="ARBA" id="ARBA00007553"/>
    </source>
</evidence>
<feature type="domain" description="N-acetylmuramoyl-L-alanine amidase" evidence="8">
    <location>
        <begin position="11"/>
        <end position="150"/>
    </location>
</feature>
<evidence type="ECO:0000313" key="10">
    <source>
        <dbReference type="Proteomes" id="UP000004080"/>
    </source>
</evidence>
<keyword evidence="4" id="KW-0378">Hydrolase</keyword>
<dbReference type="PATRIC" id="fig|1196324.3.peg.1777"/>
<comment type="caution">
    <text evidence="9">The sequence shown here is derived from an EMBL/GenBank/DDBJ whole genome shotgun (WGS) entry which is preliminary data.</text>
</comment>
<dbReference type="SUPFAM" id="SSF47090">
    <property type="entry name" value="PGBD-like"/>
    <property type="match status" value="1"/>
</dbReference>
<dbReference type="GO" id="GO:0030420">
    <property type="term" value="P:establishment of competence for transformation"/>
    <property type="evidence" value="ECO:0007669"/>
    <property type="project" value="UniProtKB-KW"/>
</dbReference>
<dbReference type="Pfam" id="PF01510">
    <property type="entry name" value="Amidase_2"/>
    <property type="match status" value="1"/>
</dbReference>
<dbReference type="RefSeq" id="WP_007201828.1">
    <property type="nucleotide sequence ID" value="NZ_AKKV01000024.1"/>
</dbReference>
<evidence type="ECO:0000256" key="4">
    <source>
        <dbReference type="ARBA" id="ARBA00022801"/>
    </source>
</evidence>
<evidence type="ECO:0000256" key="6">
    <source>
        <dbReference type="ARBA" id="ARBA00023287"/>
    </source>
</evidence>